<organism evidence="1 2">
    <name type="scientific">Methylophaga thiooxydans</name>
    <dbReference type="NCBI Taxonomy" id="392484"/>
    <lineage>
        <taxon>Bacteria</taxon>
        <taxon>Pseudomonadati</taxon>
        <taxon>Pseudomonadota</taxon>
        <taxon>Gammaproteobacteria</taxon>
        <taxon>Thiotrichales</taxon>
        <taxon>Piscirickettsiaceae</taxon>
        <taxon>Methylophaga</taxon>
    </lineage>
</organism>
<evidence type="ECO:0008006" key="3">
    <source>
        <dbReference type="Google" id="ProtNLM"/>
    </source>
</evidence>
<protein>
    <recommendedName>
        <fullName evidence="3">Nucleoside 2-deoxyribosyltransferase</fullName>
    </recommendedName>
</protein>
<comment type="caution">
    <text evidence="1">The sequence shown here is derived from an EMBL/GenBank/DDBJ whole genome shotgun (WGS) entry which is preliminary data.</text>
</comment>
<proteinExistence type="predicted"/>
<evidence type="ECO:0000313" key="1">
    <source>
        <dbReference type="EMBL" id="KGM07130.1"/>
    </source>
</evidence>
<accession>A0A0A0BGW5</accession>
<dbReference type="RefSeq" id="WP_036312216.1">
    <property type="nucleotide sequence ID" value="NZ_JRQD01000002.1"/>
</dbReference>
<gene>
    <name evidence="1" type="ORF">LP43_0738</name>
</gene>
<evidence type="ECO:0000313" key="2">
    <source>
        <dbReference type="Proteomes" id="UP000029999"/>
    </source>
</evidence>
<reference evidence="1 2" key="1">
    <citation type="submission" date="2014-09" db="EMBL/GenBank/DDBJ databases">
        <authorList>
            <person name="Grob C."/>
            <person name="Taubert M."/>
            <person name="Howat A.M."/>
            <person name="Burns O.J."/>
            <person name="Dixon J.L."/>
            <person name="Chen Y."/>
            <person name="Murrell J.C."/>
        </authorList>
    </citation>
    <scope>NUCLEOTIDE SEQUENCE [LARGE SCALE GENOMIC DNA]</scope>
    <source>
        <strain evidence="1">L4</strain>
    </source>
</reference>
<dbReference type="STRING" id="392484.LP43_0738"/>
<dbReference type="Proteomes" id="UP000029999">
    <property type="component" value="Unassembled WGS sequence"/>
</dbReference>
<sequence>MTNDKKRKCFVITPIGSEGSDIRSSADGLIDSVITPICKELNIELFVAHRIDTPGSITGQVLEHILTDDLVIANLTTLNPNVMYELAVRHSARLPTISLAENGTKLPFDISDERTIFYSDDMAGVTKLKPLLTNMINEALDDNEPDNPVYRAAKSQVMKELHPKGDFQSYMLERLERFETILQKSTVAPQTQPSTPTNYRFQVDMKEGMNTEEFKHEIMSDLFDSAQVYTFNHTNKGISFELSNKQRAEKCEKILLESNLVDNISLQQVV</sequence>
<dbReference type="AlphaFoldDB" id="A0A0A0BGW5"/>
<name>A0A0A0BGW5_9GAMM</name>
<dbReference type="EMBL" id="JRQD01000002">
    <property type="protein sequence ID" value="KGM07130.1"/>
    <property type="molecule type" value="Genomic_DNA"/>
</dbReference>